<protein>
    <submittedName>
        <fullName evidence="3">CheY-P phosphatase CheC</fullName>
        <ecNumber evidence="3">3.-.-.-</ecNumber>
    </submittedName>
</protein>
<dbReference type="GO" id="GO:0016787">
    <property type="term" value="F:hydrolase activity"/>
    <property type="evidence" value="ECO:0007669"/>
    <property type="project" value="UniProtKB-KW"/>
</dbReference>
<dbReference type="InterPro" id="IPR051469">
    <property type="entry name" value="FliN/MopA/SpaO"/>
</dbReference>
<feature type="domain" description="CheC-like protein" evidence="2">
    <location>
        <begin position="8"/>
        <end position="43"/>
    </location>
</feature>
<evidence type="ECO:0000313" key="4">
    <source>
        <dbReference type="Proteomes" id="UP000037043"/>
    </source>
</evidence>
<dbReference type="CDD" id="cd17910">
    <property type="entry name" value="CheC_ClassII"/>
    <property type="match status" value="1"/>
</dbReference>
<keyword evidence="3" id="KW-0378">Hydrolase</keyword>
<gene>
    <name evidence="3" type="primary">cheC_1</name>
    <name evidence="3" type="ORF">CLHOM_02430</name>
</gene>
<dbReference type="InterPro" id="IPR028976">
    <property type="entry name" value="CheC-like_sf"/>
</dbReference>
<keyword evidence="1" id="KW-0145">Chemotaxis</keyword>
<dbReference type="EMBL" id="LHUR01000009">
    <property type="protein sequence ID" value="KOA21316.1"/>
    <property type="molecule type" value="Genomic_DNA"/>
</dbReference>
<dbReference type="InterPro" id="IPR007597">
    <property type="entry name" value="CheC"/>
</dbReference>
<dbReference type="EC" id="3.-.-.-" evidence="3"/>
<dbReference type="STRING" id="36844.SAMN04488501_1277"/>
<evidence type="ECO:0000259" key="2">
    <source>
        <dbReference type="Pfam" id="PF04509"/>
    </source>
</evidence>
<dbReference type="RefSeq" id="WP_052219851.1">
    <property type="nucleotide sequence ID" value="NZ_LHUR01000009.1"/>
</dbReference>
<evidence type="ECO:0000313" key="3">
    <source>
        <dbReference type="EMBL" id="KOA21316.1"/>
    </source>
</evidence>
<dbReference type="GO" id="GO:0006935">
    <property type="term" value="P:chemotaxis"/>
    <property type="evidence" value="ECO:0007669"/>
    <property type="project" value="UniProtKB-KW"/>
</dbReference>
<dbReference type="PANTHER" id="PTHR43484:SF1">
    <property type="entry name" value="FLAGELLAR MOTOR SWITCH PROTEIN FLIN"/>
    <property type="match status" value="1"/>
</dbReference>
<dbReference type="PANTHER" id="PTHR43484">
    <property type="match status" value="1"/>
</dbReference>
<proteinExistence type="predicted"/>
<dbReference type="AlphaFoldDB" id="A0A0L6ZEB7"/>
<keyword evidence="4" id="KW-1185">Reference proteome</keyword>
<comment type="caution">
    <text evidence="3">The sequence shown here is derived from an EMBL/GenBank/DDBJ whole genome shotgun (WGS) entry which is preliminary data.</text>
</comment>
<organism evidence="3 4">
    <name type="scientific">Clostridium homopropionicum DSM 5847</name>
    <dbReference type="NCBI Taxonomy" id="1121318"/>
    <lineage>
        <taxon>Bacteria</taxon>
        <taxon>Bacillati</taxon>
        <taxon>Bacillota</taxon>
        <taxon>Clostridia</taxon>
        <taxon>Eubacteriales</taxon>
        <taxon>Clostridiaceae</taxon>
        <taxon>Clostridium</taxon>
    </lineage>
</organism>
<evidence type="ECO:0000256" key="1">
    <source>
        <dbReference type="ARBA" id="ARBA00022500"/>
    </source>
</evidence>
<dbReference type="SUPFAM" id="SSF103039">
    <property type="entry name" value="CheC-like"/>
    <property type="match status" value="1"/>
</dbReference>
<dbReference type="PATRIC" id="fig|1121318.3.peg.242"/>
<dbReference type="Pfam" id="PF04509">
    <property type="entry name" value="CheC"/>
    <property type="match status" value="1"/>
</dbReference>
<accession>A0A0L6ZEB7</accession>
<name>A0A0L6ZEB7_9CLOT</name>
<reference evidence="4" key="1">
    <citation type="submission" date="2015-08" db="EMBL/GenBank/DDBJ databases">
        <title>Genome sequence of the strict anaerobe Clostridium homopropionicum LuHBu1 (DSM 5847T).</title>
        <authorList>
            <person name="Poehlein A."/>
            <person name="Beck M."/>
            <person name="Schiel-Bengelsdorf B."/>
            <person name="Bengelsdorf F.R."/>
            <person name="Daniel R."/>
            <person name="Duerre P."/>
        </authorList>
    </citation>
    <scope>NUCLEOTIDE SEQUENCE [LARGE SCALE GENOMIC DNA]</scope>
    <source>
        <strain evidence="4">DSM 5847</strain>
    </source>
</reference>
<sequence length="211" mass="24094">MLDNISREDVLKELFNISVGKSASILSEIIDKKILLDVPNVKIIDLKDKETSLEDHLPEILDGTIMISSISFKEKLTGKANLIFPADKMRKFINLCINESSMDNNNDMNFTDIDFDIIKEIGNIILNSLIGEIGNYLDIKLHYTVPEVKIFHKKDLKNDIKNTEYTNILMLYITFNIDGSEIFGAIIINLTLNSLNEILSKIDILRENFRV</sequence>
<dbReference type="Gene3D" id="3.40.1550.10">
    <property type="entry name" value="CheC-like"/>
    <property type="match status" value="1"/>
</dbReference>
<dbReference type="Proteomes" id="UP000037043">
    <property type="component" value="Unassembled WGS sequence"/>
</dbReference>